<dbReference type="Gene3D" id="3.40.50.1820">
    <property type="entry name" value="alpha/beta hydrolase"/>
    <property type="match status" value="1"/>
</dbReference>
<dbReference type="InterPro" id="IPR029058">
    <property type="entry name" value="AB_hydrolase_fold"/>
</dbReference>
<accession>A0A0G4JX52</accession>
<gene>
    <name evidence="1" type="ORF">BN1221_02988c</name>
</gene>
<name>A0A0G4JX52_9GAMM</name>
<evidence type="ECO:0000313" key="2">
    <source>
        <dbReference type="Proteomes" id="UP000044377"/>
    </source>
</evidence>
<evidence type="ECO:0000313" key="1">
    <source>
        <dbReference type="EMBL" id="CPR18037.1"/>
    </source>
</evidence>
<sequence length="89" mass="10084">MADSFELAIGNKQWQASRLTMPVLIIRSERDFWSRPEDADALAQEAPNAQALTIPAATHFVHLDRDEAGRGRFLSAVSRFLMPEDDERE</sequence>
<protein>
    <submittedName>
        <fullName evidence="1">Uncharacterized protein</fullName>
    </submittedName>
</protein>
<dbReference type="AlphaFoldDB" id="A0A0G4JX52"/>
<dbReference type="Proteomes" id="UP000044377">
    <property type="component" value="Unassembled WGS sequence"/>
</dbReference>
<organism evidence="1 2">
    <name type="scientific">Brenneria goodwinii</name>
    <dbReference type="NCBI Taxonomy" id="1109412"/>
    <lineage>
        <taxon>Bacteria</taxon>
        <taxon>Pseudomonadati</taxon>
        <taxon>Pseudomonadota</taxon>
        <taxon>Gammaproteobacteria</taxon>
        <taxon>Enterobacterales</taxon>
        <taxon>Pectobacteriaceae</taxon>
        <taxon>Brenneria</taxon>
    </lineage>
</organism>
<dbReference type="SUPFAM" id="SSF53474">
    <property type="entry name" value="alpha/beta-Hydrolases"/>
    <property type="match status" value="1"/>
</dbReference>
<keyword evidence="2" id="KW-1185">Reference proteome</keyword>
<reference evidence="2" key="1">
    <citation type="submission" date="2015-01" db="EMBL/GenBank/DDBJ databases">
        <authorList>
            <person name="Paterson Steve"/>
        </authorList>
    </citation>
    <scope>NUCLEOTIDE SEQUENCE [LARGE SCALE GENOMIC DNA]</scope>
    <source>
        <strain evidence="2">OBR1</strain>
    </source>
</reference>
<dbReference type="RefSeq" id="WP_053085530.1">
    <property type="nucleotide sequence ID" value="NZ_CGIG01000001.1"/>
</dbReference>
<dbReference type="EMBL" id="CGIG01000001">
    <property type="protein sequence ID" value="CPR18037.1"/>
    <property type="molecule type" value="Genomic_DNA"/>
</dbReference>
<dbReference type="STRING" id="1109412.BN1221_02988c"/>
<proteinExistence type="predicted"/>